<dbReference type="InterPro" id="IPR011701">
    <property type="entry name" value="MFS"/>
</dbReference>
<feature type="transmembrane region" description="Helical" evidence="7">
    <location>
        <begin position="85"/>
        <end position="109"/>
    </location>
</feature>
<organism evidence="8 9">
    <name type="scientific">Catenulispora acidiphila (strain DSM 44928 / JCM 14897 / NBRC 102108 / NRRL B-24433 / ID139908)</name>
    <dbReference type="NCBI Taxonomy" id="479433"/>
    <lineage>
        <taxon>Bacteria</taxon>
        <taxon>Bacillati</taxon>
        <taxon>Actinomycetota</taxon>
        <taxon>Actinomycetes</taxon>
        <taxon>Catenulisporales</taxon>
        <taxon>Catenulisporaceae</taxon>
        <taxon>Catenulispora</taxon>
    </lineage>
</organism>
<feature type="compositionally biased region" description="Basic and acidic residues" evidence="6">
    <location>
        <begin position="25"/>
        <end position="44"/>
    </location>
</feature>
<accession>C7PX83</accession>
<dbReference type="eggNOG" id="COG2814">
    <property type="taxonomic scope" value="Bacteria"/>
</dbReference>
<keyword evidence="2" id="KW-1003">Cell membrane</keyword>
<dbReference type="InterPro" id="IPR036259">
    <property type="entry name" value="MFS_trans_sf"/>
</dbReference>
<keyword evidence="4 7" id="KW-1133">Transmembrane helix</keyword>
<feature type="transmembrane region" description="Helical" evidence="7">
    <location>
        <begin position="424"/>
        <end position="443"/>
    </location>
</feature>
<dbReference type="PANTHER" id="PTHR23513">
    <property type="entry name" value="INTEGRAL MEMBRANE EFFLUX PROTEIN-RELATED"/>
    <property type="match status" value="1"/>
</dbReference>
<dbReference type="InParanoid" id="C7PX83"/>
<dbReference type="AlphaFoldDB" id="C7PX83"/>
<feature type="region of interest" description="Disordered" evidence="6">
    <location>
        <begin position="1"/>
        <end position="44"/>
    </location>
</feature>
<feature type="transmembrane region" description="Helical" evidence="7">
    <location>
        <begin position="141"/>
        <end position="162"/>
    </location>
</feature>
<dbReference type="HOGENOM" id="CLU_034180_13_4_11"/>
<dbReference type="EMBL" id="CP001700">
    <property type="protein sequence ID" value="ACU69434.1"/>
    <property type="molecule type" value="Genomic_DNA"/>
</dbReference>
<dbReference type="GO" id="GO:0022857">
    <property type="term" value="F:transmembrane transporter activity"/>
    <property type="evidence" value="ECO:0007669"/>
    <property type="project" value="InterPro"/>
</dbReference>
<evidence type="ECO:0000313" key="8">
    <source>
        <dbReference type="EMBL" id="ACU69434.1"/>
    </source>
</evidence>
<feature type="transmembrane region" description="Helical" evidence="7">
    <location>
        <begin position="335"/>
        <end position="352"/>
    </location>
</feature>
<evidence type="ECO:0000256" key="6">
    <source>
        <dbReference type="SAM" id="MobiDB-lite"/>
    </source>
</evidence>
<keyword evidence="9" id="KW-1185">Reference proteome</keyword>
<evidence type="ECO:0000313" key="9">
    <source>
        <dbReference type="Proteomes" id="UP000000851"/>
    </source>
</evidence>
<keyword evidence="3 7" id="KW-0812">Transmembrane</keyword>
<dbReference type="Gene3D" id="1.20.1250.20">
    <property type="entry name" value="MFS general substrate transporter like domains"/>
    <property type="match status" value="1"/>
</dbReference>
<proteinExistence type="predicted"/>
<evidence type="ECO:0000256" key="7">
    <source>
        <dbReference type="SAM" id="Phobius"/>
    </source>
</evidence>
<name>C7PX83_CATAD</name>
<dbReference type="Pfam" id="PF07690">
    <property type="entry name" value="MFS_1"/>
    <property type="match status" value="1"/>
</dbReference>
<evidence type="ECO:0000256" key="3">
    <source>
        <dbReference type="ARBA" id="ARBA00022692"/>
    </source>
</evidence>
<feature type="compositionally biased region" description="Low complexity" evidence="6">
    <location>
        <begin position="13"/>
        <end position="24"/>
    </location>
</feature>
<dbReference type="SUPFAM" id="SSF103473">
    <property type="entry name" value="MFS general substrate transporter"/>
    <property type="match status" value="1"/>
</dbReference>
<feature type="transmembrane region" description="Helical" evidence="7">
    <location>
        <begin position="399"/>
        <end position="418"/>
    </location>
</feature>
<dbReference type="PANTHER" id="PTHR23513:SF6">
    <property type="entry name" value="MAJOR FACILITATOR SUPERFAMILY ASSOCIATED DOMAIN-CONTAINING PROTEIN"/>
    <property type="match status" value="1"/>
</dbReference>
<feature type="transmembrane region" description="Helical" evidence="7">
    <location>
        <begin position="183"/>
        <end position="202"/>
    </location>
</feature>
<feature type="transmembrane region" description="Helical" evidence="7">
    <location>
        <begin position="269"/>
        <end position="292"/>
    </location>
</feature>
<dbReference type="GO" id="GO:0005886">
    <property type="term" value="C:plasma membrane"/>
    <property type="evidence" value="ECO:0007669"/>
    <property type="project" value="UniProtKB-SubCell"/>
</dbReference>
<dbReference type="Proteomes" id="UP000000851">
    <property type="component" value="Chromosome"/>
</dbReference>
<evidence type="ECO:0000256" key="1">
    <source>
        <dbReference type="ARBA" id="ARBA00004651"/>
    </source>
</evidence>
<feature type="transmembrane region" description="Helical" evidence="7">
    <location>
        <begin position="304"/>
        <end position="323"/>
    </location>
</feature>
<dbReference type="KEGG" id="cai:Caci_0482"/>
<dbReference type="RefSeq" id="WP_012784729.1">
    <property type="nucleotide sequence ID" value="NC_013131.1"/>
</dbReference>
<feature type="transmembrane region" description="Helical" evidence="7">
    <location>
        <begin position="208"/>
        <end position="229"/>
    </location>
</feature>
<protein>
    <submittedName>
        <fullName evidence="8">Major facilitator superfamily MFS_1</fullName>
    </submittedName>
</protein>
<comment type="subcellular location">
    <subcellularLocation>
        <location evidence="1">Cell membrane</location>
        <topology evidence="1">Multi-pass membrane protein</topology>
    </subcellularLocation>
</comment>
<sequence>MERGARVDGDSVPAESAGSGAAAPAERRAPEPKPEPEPEPADKRSVLRDHDFRALLASKSASTVASAVTWVVLPLYVYTVSRSSLLTAVASAMNVIPYVLFGIVAGALVDRSSPRRVMIVVELGNAAIMLTVPALHAGHVLSIAVLCAVGFTSATAFVWFDVASSTLVPSVVGKTAVFHANGFLWSVATLVQAVAAPTGFFLLNRWGIGWTFAALSLFYALSALFLAMVRMPSAASGGVAAGAPASAGGPGRAMLEGLQFIVREPTIRLLTIIGMGSGISAGAVYGMIVVFANRALHLGTDDYRISWILAASSAGALLASFAAPRLRGLPPIPSVAGLLVVDTVLMAGYALSADWQMALGAILLWNLAHTTLMIVSISLRQVLAPPRLQGRVNAAGKMLAWGSVPLGSALCGALTGWIGSRQASLLLVAPIAASLVLAAAMVVRRPAVTDPSKASESP</sequence>
<feature type="transmembrane region" description="Helical" evidence="7">
    <location>
        <begin position="358"/>
        <end position="379"/>
    </location>
</feature>
<gene>
    <name evidence="8" type="ordered locus">Caci_0482</name>
</gene>
<evidence type="ECO:0000256" key="4">
    <source>
        <dbReference type="ARBA" id="ARBA00022989"/>
    </source>
</evidence>
<dbReference type="STRING" id="479433.Caci_0482"/>
<evidence type="ECO:0000256" key="2">
    <source>
        <dbReference type="ARBA" id="ARBA00022475"/>
    </source>
</evidence>
<reference evidence="8 9" key="1">
    <citation type="journal article" date="2009" name="Stand. Genomic Sci.">
        <title>Complete genome sequence of Catenulispora acidiphila type strain (ID 139908).</title>
        <authorList>
            <person name="Copeland A."/>
            <person name="Lapidus A."/>
            <person name="Glavina Del Rio T."/>
            <person name="Nolan M."/>
            <person name="Lucas S."/>
            <person name="Chen F."/>
            <person name="Tice H."/>
            <person name="Cheng J.F."/>
            <person name="Bruce D."/>
            <person name="Goodwin L."/>
            <person name="Pitluck S."/>
            <person name="Mikhailova N."/>
            <person name="Pati A."/>
            <person name="Ivanova N."/>
            <person name="Mavromatis K."/>
            <person name="Chen A."/>
            <person name="Palaniappan K."/>
            <person name="Chain P."/>
            <person name="Land M."/>
            <person name="Hauser L."/>
            <person name="Chang Y.J."/>
            <person name="Jeffries C.D."/>
            <person name="Chertkov O."/>
            <person name="Brettin T."/>
            <person name="Detter J.C."/>
            <person name="Han C."/>
            <person name="Ali Z."/>
            <person name="Tindall B.J."/>
            <person name="Goker M."/>
            <person name="Bristow J."/>
            <person name="Eisen J.A."/>
            <person name="Markowitz V."/>
            <person name="Hugenholtz P."/>
            <person name="Kyrpides N.C."/>
            <person name="Klenk H.P."/>
        </authorList>
    </citation>
    <scope>NUCLEOTIDE SEQUENCE [LARGE SCALE GENOMIC DNA]</scope>
    <source>
        <strain evidence="9">DSM 44928 / JCM 14897 / NBRC 102108 / NRRL B-24433 / ID139908</strain>
    </source>
</reference>
<keyword evidence="5 7" id="KW-0472">Membrane</keyword>
<feature type="transmembrane region" description="Helical" evidence="7">
    <location>
        <begin position="54"/>
        <end position="73"/>
    </location>
</feature>
<dbReference type="CDD" id="cd06173">
    <property type="entry name" value="MFS_MefA_like"/>
    <property type="match status" value="1"/>
</dbReference>
<evidence type="ECO:0000256" key="5">
    <source>
        <dbReference type="ARBA" id="ARBA00023136"/>
    </source>
</evidence>